<evidence type="ECO:0000313" key="1">
    <source>
        <dbReference type="EMBL" id="AFD00625.1"/>
    </source>
</evidence>
<dbReference type="GeneID" id="11972031"/>
<dbReference type="RefSeq" id="WP_014406456.1">
    <property type="nucleotide sequence ID" value="NC_017034.1"/>
</dbReference>
<dbReference type="HOGENOM" id="CLU_2379395_0_0_2"/>
<protein>
    <submittedName>
        <fullName evidence="1">Uncharacterized protein</fullName>
    </submittedName>
</protein>
<dbReference type="OrthoDB" id="376028at2157"/>
<reference evidence="1 2" key="1">
    <citation type="journal article" date="2012" name="J. Bacteriol.">
        <title>Complete genome sequence of a thermophilic methanogen, Methanocella conradii HZ254, isolated from Chinese rice field soil.</title>
        <authorList>
            <person name="Lu Z."/>
            <person name="Lu Y."/>
        </authorList>
    </citation>
    <scope>NUCLEOTIDE SEQUENCE [LARGE SCALE GENOMIC DNA]</scope>
    <source>
        <strain evidence="2">DSM 24694 / JCM 17849 / CGMCC 1.5162 / HZ254</strain>
    </source>
</reference>
<name>H8IAX0_METCZ</name>
<dbReference type="KEGG" id="mez:Mtc_1884"/>
<evidence type="ECO:0000313" key="2">
    <source>
        <dbReference type="Proteomes" id="UP000005233"/>
    </source>
</evidence>
<accession>H8IAX0</accession>
<dbReference type="AlphaFoldDB" id="H8IAX0"/>
<sequence>MAARLQISEVIRLCVREFNRITVGGGIRLLKCESCGKLTDRGVILDRDIVEEGASGQLEKVGHERWLLCPECSSGLVEKANAFTEELLKGLEKR</sequence>
<organism evidence="1 2">
    <name type="scientific">Methanocella conradii (strain DSM 24694 / JCM 17849 / CGMCC 1.5162 / HZ254)</name>
    <dbReference type="NCBI Taxonomy" id="1041930"/>
    <lineage>
        <taxon>Archaea</taxon>
        <taxon>Methanobacteriati</taxon>
        <taxon>Methanobacteriota</taxon>
        <taxon>Stenosarchaea group</taxon>
        <taxon>Methanomicrobia</taxon>
        <taxon>Methanocellales</taxon>
        <taxon>Methanocellaceae</taxon>
        <taxon>Methanocella</taxon>
    </lineage>
</organism>
<proteinExistence type="predicted"/>
<dbReference type="Proteomes" id="UP000005233">
    <property type="component" value="Chromosome"/>
</dbReference>
<dbReference type="eggNOG" id="arCOG13232">
    <property type="taxonomic scope" value="Archaea"/>
</dbReference>
<dbReference type="EMBL" id="CP003243">
    <property type="protein sequence ID" value="AFD00625.1"/>
    <property type="molecule type" value="Genomic_DNA"/>
</dbReference>
<keyword evidence="2" id="KW-1185">Reference proteome</keyword>
<gene>
    <name evidence="1" type="ordered locus">Mtc_1884</name>
</gene>
<dbReference type="STRING" id="1041930.Mtc_1884"/>